<evidence type="ECO:0000256" key="2">
    <source>
        <dbReference type="ARBA" id="ARBA00022741"/>
    </source>
</evidence>
<dbReference type="PANTHER" id="PTHR12358:SF54">
    <property type="entry name" value="SPHINGOSINE KINASE RELATED PROTEIN"/>
    <property type="match status" value="1"/>
</dbReference>
<dbReference type="SMART" id="SM00046">
    <property type="entry name" value="DAGKc"/>
    <property type="match status" value="1"/>
</dbReference>
<keyword evidence="3 6" id="KW-0418">Kinase</keyword>
<keyword evidence="1" id="KW-0808">Transferase</keyword>
<name>A0ABS9UNL2_9BACT</name>
<evidence type="ECO:0000256" key="3">
    <source>
        <dbReference type="ARBA" id="ARBA00022777"/>
    </source>
</evidence>
<dbReference type="Gene3D" id="3.40.50.10330">
    <property type="entry name" value="Probable inorganic polyphosphate/atp-NAD kinase, domain 1"/>
    <property type="match status" value="1"/>
</dbReference>
<organism evidence="6 7">
    <name type="scientific">Belliella calami</name>
    <dbReference type="NCBI Taxonomy" id="2923436"/>
    <lineage>
        <taxon>Bacteria</taxon>
        <taxon>Pseudomonadati</taxon>
        <taxon>Bacteroidota</taxon>
        <taxon>Cytophagia</taxon>
        <taxon>Cytophagales</taxon>
        <taxon>Cyclobacteriaceae</taxon>
        <taxon>Belliella</taxon>
    </lineage>
</organism>
<dbReference type="Gene3D" id="2.60.200.40">
    <property type="match status" value="1"/>
</dbReference>
<dbReference type="InterPro" id="IPR001206">
    <property type="entry name" value="Diacylglycerol_kinase_cat_dom"/>
</dbReference>
<keyword evidence="4" id="KW-0067">ATP-binding</keyword>
<feature type="domain" description="DAGKc" evidence="5">
    <location>
        <begin position="1"/>
        <end position="128"/>
    </location>
</feature>
<keyword evidence="7" id="KW-1185">Reference proteome</keyword>
<evidence type="ECO:0000313" key="7">
    <source>
        <dbReference type="Proteomes" id="UP001165488"/>
    </source>
</evidence>
<dbReference type="PANTHER" id="PTHR12358">
    <property type="entry name" value="SPHINGOSINE KINASE"/>
    <property type="match status" value="1"/>
</dbReference>
<evidence type="ECO:0000259" key="5">
    <source>
        <dbReference type="PROSITE" id="PS50146"/>
    </source>
</evidence>
<dbReference type="Proteomes" id="UP001165488">
    <property type="component" value="Unassembled WGS sequence"/>
</dbReference>
<dbReference type="InterPro" id="IPR017438">
    <property type="entry name" value="ATP-NAD_kinase_N"/>
</dbReference>
<dbReference type="InterPro" id="IPR016064">
    <property type="entry name" value="NAD/diacylglycerol_kinase_sf"/>
</dbReference>
<reference evidence="6" key="1">
    <citation type="submission" date="2022-03" db="EMBL/GenBank/DDBJ databases">
        <title>De novo assembled genomes of Belliella spp. (Cyclobacteriaceae) strains.</title>
        <authorList>
            <person name="Szabo A."/>
            <person name="Korponai K."/>
            <person name="Felfoldi T."/>
        </authorList>
    </citation>
    <scope>NUCLEOTIDE SEQUENCE</scope>
    <source>
        <strain evidence="6">DSM 107340</strain>
    </source>
</reference>
<dbReference type="Pfam" id="PF00781">
    <property type="entry name" value="DAGK_cat"/>
    <property type="match status" value="1"/>
</dbReference>
<dbReference type="InterPro" id="IPR050187">
    <property type="entry name" value="Lipid_Phosphate_FormReg"/>
</dbReference>
<accession>A0ABS9UNL2</accession>
<evidence type="ECO:0000256" key="1">
    <source>
        <dbReference type="ARBA" id="ARBA00022679"/>
    </source>
</evidence>
<dbReference type="EMBL" id="JAKZGS010000005">
    <property type="protein sequence ID" value="MCH7398010.1"/>
    <property type="molecule type" value="Genomic_DNA"/>
</dbReference>
<gene>
    <name evidence="6" type="ORF">MM236_08415</name>
</gene>
<dbReference type="RefSeq" id="WP_241274524.1">
    <property type="nucleotide sequence ID" value="NZ_JAKZGS010000005.1"/>
</dbReference>
<dbReference type="Pfam" id="PF19279">
    <property type="entry name" value="YegS_C"/>
    <property type="match status" value="1"/>
</dbReference>
<proteinExistence type="predicted"/>
<dbReference type="InterPro" id="IPR045540">
    <property type="entry name" value="YegS/DAGK_C"/>
</dbReference>
<comment type="caution">
    <text evidence="6">The sequence shown here is derived from an EMBL/GenBank/DDBJ whole genome shotgun (WGS) entry which is preliminary data.</text>
</comment>
<dbReference type="SUPFAM" id="SSF111331">
    <property type="entry name" value="NAD kinase/diacylglycerol kinase-like"/>
    <property type="match status" value="1"/>
</dbReference>
<evidence type="ECO:0000313" key="6">
    <source>
        <dbReference type="EMBL" id="MCH7398010.1"/>
    </source>
</evidence>
<dbReference type="GO" id="GO:0016301">
    <property type="term" value="F:kinase activity"/>
    <property type="evidence" value="ECO:0007669"/>
    <property type="project" value="UniProtKB-KW"/>
</dbReference>
<protein>
    <submittedName>
        <fullName evidence="6">NAD(+)/NADH kinase</fullName>
    </submittedName>
</protein>
<dbReference type="PROSITE" id="PS50146">
    <property type="entry name" value="DAGK"/>
    <property type="match status" value="1"/>
</dbReference>
<evidence type="ECO:0000256" key="4">
    <source>
        <dbReference type="ARBA" id="ARBA00022840"/>
    </source>
</evidence>
<keyword evidence="2" id="KW-0547">Nucleotide-binding</keyword>
<sequence length="290" mass="31949">MQKQALLIVNPASGNLDNKTELIEEISKNTTDYSITEWNTTGEGDDQKILQLLENGTYDLIMVAGGDGTIKLVGSQMEGINIPLLPIPFGSANGLCSCLGIETWEDSIRALYGGSIINMDVLDVNGDICLHVCDFGFNAGLIKKFEESDERGMGSYFKSSLAQAFENNKYKFNIHVNGERKTISAKMLVIANGDRYGTGVKINPNGKMDDGKFEIVVLNPDSLKEWIALSIAFMKEDLSDLGFVQTYTTEKITIENLNNASCHVDGEIKEDKKNITIKMNGTKIKFHSNL</sequence>